<dbReference type="Proteomes" id="UP000054266">
    <property type="component" value="Unassembled WGS sequence"/>
</dbReference>
<gene>
    <name evidence="2" type="ORF">PV04_08053</name>
</gene>
<keyword evidence="3" id="KW-1185">Reference proteome</keyword>
<dbReference type="AlphaFoldDB" id="A0A0D2DUP9"/>
<evidence type="ECO:0000313" key="3">
    <source>
        <dbReference type="Proteomes" id="UP000054266"/>
    </source>
</evidence>
<feature type="region of interest" description="Disordered" evidence="1">
    <location>
        <begin position="350"/>
        <end position="393"/>
    </location>
</feature>
<evidence type="ECO:0000313" key="2">
    <source>
        <dbReference type="EMBL" id="KIW65832.1"/>
    </source>
</evidence>
<protein>
    <submittedName>
        <fullName evidence="2">Uncharacterized protein</fullName>
    </submittedName>
</protein>
<sequence length="393" mass="41214">MPTVHLSAPSEGHRGSGPSSGHGRSSGSSPQHVPAKEPAASETQLPAHEPVSHPALAQPTDHPSSDQPKPSKPYPTGGIPKPKTHPDVTDEHPHPPKSIPAKDPEPHAPKQQPDSHVPDPTKLGPSDVGMHGPTSPQHPSALSADSDIPQGQVHGPTSAPDDHDPDTPTPTHTGPGASAPPDTHSPDPASQGPTFILHSEPPPRPSVADHFKDIGWDMAGSLATGVIGAGLDIGARAVEDQIDQNYLDANQDQHQDQDEGEGEGQGQDPVNDTDQPNQAVLPVQHAVVTHPTYPTGDQPDYDDSGHGDAQDPEDWGVYDDYYADGGLDGELKYDDPYYFPGDGITSDPYYDHCGYSEHDQLDPNGGYGDPSADAAVGHGTGAMNQAYEVGQHA</sequence>
<feature type="compositionally biased region" description="Low complexity" evidence="1">
    <location>
        <begin position="169"/>
        <end position="181"/>
    </location>
</feature>
<proteinExistence type="predicted"/>
<feature type="region of interest" description="Disordered" evidence="1">
    <location>
        <begin position="1"/>
        <end position="211"/>
    </location>
</feature>
<evidence type="ECO:0000256" key="1">
    <source>
        <dbReference type="SAM" id="MobiDB-lite"/>
    </source>
</evidence>
<feature type="compositionally biased region" description="Basic and acidic residues" evidence="1">
    <location>
        <begin position="84"/>
        <end position="108"/>
    </location>
</feature>
<organism evidence="2 3">
    <name type="scientific">Phialophora macrospora</name>
    <dbReference type="NCBI Taxonomy" id="1851006"/>
    <lineage>
        <taxon>Eukaryota</taxon>
        <taxon>Fungi</taxon>
        <taxon>Dikarya</taxon>
        <taxon>Ascomycota</taxon>
        <taxon>Pezizomycotina</taxon>
        <taxon>Eurotiomycetes</taxon>
        <taxon>Chaetothyriomycetidae</taxon>
        <taxon>Chaetothyriales</taxon>
        <taxon>Herpotrichiellaceae</taxon>
        <taxon>Phialophora</taxon>
    </lineage>
</organism>
<dbReference type="HOGENOM" id="CLU_694450_0_0_1"/>
<name>A0A0D2DUP9_9EURO</name>
<reference evidence="2 3" key="1">
    <citation type="submission" date="2015-01" db="EMBL/GenBank/DDBJ databases">
        <title>The Genome Sequence of Capronia semiimmersa CBS27337.</title>
        <authorList>
            <consortium name="The Broad Institute Genomics Platform"/>
            <person name="Cuomo C."/>
            <person name="de Hoog S."/>
            <person name="Gorbushina A."/>
            <person name="Stielow B."/>
            <person name="Teixiera M."/>
            <person name="Abouelleil A."/>
            <person name="Chapman S.B."/>
            <person name="Priest M."/>
            <person name="Young S.K."/>
            <person name="Wortman J."/>
            <person name="Nusbaum C."/>
            <person name="Birren B."/>
        </authorList>
    </citation>
    <scope>NUCLEOTIDE SEQUENCE [LARGE SCALE GENOMIC DNA]</scope>
    <source>
        <strain evidence="2 3">CBS 27337</strain>
    </source>
</reference>
<accession>A0A0D2DUP9</accession>
<dbReference type="EMBL" id="KN846960">
    <property type="protein sequence ID" value="KIW65832.1"/>
    <property type="molecule type" value="Genomic_DNA"/>
</dbReference>
<feature type="compositionally biased region" description="Low complexity" evidence="1">
    <location>
        <begin position="16"/>
        <end position="30"/>
    </location>
</feature>
<dbReference type="STRING" id="5601.A0A0D2DUP9"/>
<feature type="region of interest" description="Disordered" evidence="1">
    <location>
        <begin position="244"/>
        <end position="313"/>
    </location>
</feature>